<evidence type="ECO:0000313" key="4">
    <source>
        <dbReference type="RefSeq" id="XP_065658455.1"/>
    </source>
</evidence>
<dbReference type="Pfam" id="PF18701">
    <property type="entry name" value="DUF5641"/>
    <property type="match status" value="1"/>
</dbReference>
<dbReference type="GeneID" id="136082967"/>
<dbReference type="PANTHER" id="PTHR47331:SF2">
    <property type="match status" value="1"/>
</dbReference>
<evidence type="ECO:0000313" key="3">
    <source>
        <dbReference type="Proteomes" id="UP001652625"/>
    </source>
</evidence>
<evidence type="ECO:0000259" key="2">
    <source>
        <dbReference type="Pfam" id="PF18701"/>
    </source>
</evidence>
<feature type="domain" description="Integrase zinc-binding" evidence="1">
    <location>
        <begin position="68"/>
        <end position="105"/>
    </location>
</feature>
<proteinExistence type="predicted"/>
<dbReference type="Proteomes" id="UP001652625">
    <property type="component" value="Chromosome 08"/>
</dbReference>
<dbReference type="InterPro" id="IPR041588">
    <property type="entry name" value="Integrase_H2C2"/>
</dbReference>
<feature type="domain" description="DUF5641" evidence="2">
    <location>
        <begin position="247"/>
        <end position="343"/>
    </location>
</feature>
<dbReference type="Gene3D" id="3.30.420.10">
    <property type="entry name" value="Ribonuclease H-like superfamily/Ribonuclease H"/>
    <property type="match status" value="1"/>
</dbReference>
<dbReference type="PANTHER" id="PTHR47331">
    <property type="entry name" value="PHD-TYPE DOMAIN-CONTAINING PROTEIN"/>
    <property type="match status" value="1"/>
</dbReference>
<reference evidence="4" key="1">
    <citation type="submission" date="2025-08" db="UniProtKB">
        <authorList>
            <consortium name="RefSeq"/>
        </authorList>
    </citation>
    <scope>IDENTIFICATION</scope>
</reference>
<name>A0ABM4C9Z0_HYDVU</name>
<organism evidence="3 4">
    <name type="scientific">Hydra vulgaris</name>
    <name type="common">Hydra</name>
    <name type="synonym">Hydra attenuata</name>
    <dbReference type="NCBI Taxonomy" id="6087"/>
    <lineage>
        <taxon>Eukaryota</taxon>
        <taxon>Metazoa</taxon>
        <taxon>Cnidaria</taxon>
        <taxon>Hydrozoa</taxon>
        <taxon>Hydroidolina</taxon>
        <taxon>Anthoathecata</taxon>
        <taxon>Aplanulata</taxon>
        <taxon>Hydridae</taxon>
        <taxon>Hydra</taxon>
    </lineage>
</organism>
<dbReference type="Gene3D" id="1.10.340.70">
    <property type="match status" value="1"/>
</dbReference>
<dbReference type="RefSeq" id="XP_065658455.1">
    <property type="nucleotide sequence ID" value="XM_065802383.1"/>
</dbReference>
<dbReference type="InterPro" id="IPR036397">
    <property type="entry name" value="RNaseH_sf"/>
</dbReference>
<evidence type="ECO:0000259" key="1">
    <source>
        <dbReference type="Pfam" id="PF17921"/>
    </source>
</evidence>
<keyword evidence="3" id="KW-1185">Reference proteome</keyword>
<accession>A0ABM4C9Z0</accession>
<protein>
    <submittedName>
        <fullName evidence="4">Uncharacterized protein LOC136082967</fullName>
    </submittedName>
</protein>
<dbReference type="InterPro" id="IPR040676">
    <property type="entry name" value="DUF5641"/>
</dbReference>
<sequence>MLSGPQAVEESKQEITLDTEAGVIRMSGHGSTCLMTKLGRTQLVESTDDIDEKILVNNSALSLGELVKHNGVKETINALRSQYWVPCCRRLTKSVIRECTTCRRMEGKPYSYPPTPPLPESRLNSDFAFKCIALDDAGPIYIRDVYDKSTLNKAWIFLFTCCSSRSIILDLVADCSSSACILGIRRFIGRRWKFNAPSAPWCGVMFERLVRMTKRCLKKALKTSKASYEELRTLLTEIEQDLHIRNNNLSNILDRFRKRFKNEYLTELREYHQSNRSNGCYSVSVNDIVLIESDNYKRQLWKLGRVDELIYSNNGLIRVAKVRYIQENGKSCLVTRPINKLYPMEHSGKEKTLAVYWL</sequence>
<dbReference type="Pfam" id="PF17921">
    <property type="entry name" value="Integrase_H2C2"/>
    <property type="match status" value="1"/>
</dbReference>
<gene>
    <name evidence="4" type="primary">LOC136082967</name>
</gene>